<organism evidence="4 5">
    <name type="scientific">Hymenobacter humi</name>
    <dbReference type="NCBI Taxonomy" id="1411620"/>
    <lineage>
        <taxon>Bacteria</taxon>
        <taxon>Pseudomonadati</taxon>
        <taxon>Bacteroidota</taxon>
        <taxon>Cytophagia</taxon>
        <taxon>Cytophagales</taxon>
        <taxon>Hymenobacteraceae</taxon>
        <taxon>Hymenobacter</taxon>
    </lineage>
</organism>
<dbReference type="PANTHER" id="PTHR30097:SF4">
    <property type="entry name" value="SLR6042 PROTEIN"/>
    <property type="match status" value="1"/>
</dbReference>
<accession>A0ABW2UCI3</accession>
<keyword evidence="1" id="KW-0813">Transport</keyword>
<dbReference type="Gene3D" id="6.10.140.730">
    <property type="match status" value="1"/>
</dbReference>
<name>A0ABW2UCI3_9BACT</name>
<comment type="caution">
    <text evidence="4">The sequence shown here is derived from an EMBL/GenBank/DDBJ whole genome shotgun (WGS) entry which is preliminary data.</text>
</comment>
<proteinExistence type="predicted"/>
<sequence>MTAEQEYIFLLENDADNAVLVNGARQKLRLLGLSESQLRALTRTRRPDYRVAVFSPYDGYVVENTLAAAAPAPPSPSGMAEASAPAGGMGGASAMNSGAQPAAETAPTAAPAPALTLQEGSYVSAGQTLFQVMNTAQVWGLFQPGPGDAAQASRSDAAGARGR</sequence>
<dbReference type="RefSeq" id="WP_380206270.1">
    <property type="nucleotide sequence ID" value="NZ_JBHTEK010000003.1"/>
</dbReference>
<feature type="region of interest" description="Disordered" evidence="2">
    <location>
        <begin position="70"/>
        <end position="107"/>
    </location>
</feature>
<evidence type="ECO:0000313" key="5">
    <source>
        <dbReference type="Proteomes" id="UP001596513"/>
    </source>
</evidence>
<feature type="compositionally biased region" description="Low complexity" evidence="2">
    <location>
        <begin position="77"/>
        <end position="107"/>
    </location>
</feature>
<feature type="domain" description="CusB-like three alpha-helical bundle" evidence="3">
    <location>
        <begin position="2"/>
        <end position="48"/>
    </location>
</feature>
<dbReference type="PANTHER" id="PTHR30097">
    <property type="entry name" value="CATION EFFLUX SYSTEM PROTEIN CUSB"/>
    <property type="match status" value="1"/>
</dbReference>
<gene>
    <name evidence="4" type="ORF">ACFQT0_26655</name>
</gene>
<dbReference type="InterPro" id="IPR058791">
    <property type="entry name" value="3HB_CusB"/>
</dbReference>
<protein>
    <submittedName>
        <fullName evidence="4">Efflux RND transporter periplasmic adaptor subunit</fullName>
    </submittedName>
</protein>
<reference evidence="5" key="1">
    <citation type="journal article" date="2019" name="Int. J. Syst. Evol. Microbiol.">
        <title>The Global Catalogue of Microorganisms (GCM) 10K type strain sequencing project: providing services to taxonomists for standard genome sequencing and annotation.</title>
        <authorList>
            <consortium name="The Broad Institute Genomics Platform"/>
            <consortium name="The Broad Institute Genome Sequencing Center for Infectious Disease"/>
            <person name="Wu L."/>
            <person name="Ma J."/>
        </authorList>
    </citation>
    <scope>NUCLEOTIDE SEQUENCE [LARGE SCALE GENOMIC DNA]</scope>
    <source>
        <strain evidence="5">JCM 19635</strain>
    </source>
</reference>
<dbReference type="Pfam" id="PF25869">
    <property type="entry name" value="3HB_CusB"/>
    <property type="match status" value="1"/>
</dbReference>
<evidence type="ECO:0000256" key="1">
    <source>
        <dbReference type="ARBA" id="ARBA00022448"/>
    </source>
</evidence>
<keyword evidence="5" id="KW-1185">Reference proteome</keyword>
<dbReference type="EMBL" id="JBHTEK010000003">
    <property type="protein sequence ID" value="MFC7670557.1"/>
    <property type="molecule type" value="Genomic_DNA"/>
</dbReference>
<evidence type="ECO:0000259" key="3">
    <source>
        <dbReference type="Pfam" id="PF25869"/>
    </source>
</evidence>
<evidence type="ECO:0000256" key="2">
    <source>
        <dbReference type="SAM" id="MobiDB-lite"/>
    </source>
</evidence>
<evidence type="ECO:0000313" key="4">
    <source>
        <dbReference type="EMBL" id="MFC7670557.1"/>
    </source>
</evidence>
<dbReference type="Proteomes" id="UP001596513">
    <property type="component" value="Unassembled WGS sequence"/>
</dbReference>
<dbReference type="InterPro" id="IPR051909">
    <property type="entry name" value="MFP_Cation_Efflux"/>
</dbReference>